<reference evidence="2" key="1">
    <citation type="journal article" date="2021" name="PeerJ">
        <title>Extensive microbial diversity within the chicken gut microbiome revealed by metagenomics and culture.</title>
        <authorList>
            <person name="Gilroy R."/>
            <person name="Ravi A."/>
            <person name="Getino M."/>
            <person name="Pursley I."/>
            <person name="Horton D.L."/>
            <person name="Alikhan N.F."/>
            <person name="Baker D."/>
            <person name="Gharbi K."/>
            <person name="Hall N."/>
            <person name="Watson M."/>
            <person name="Adriaenssens E.M."/>
            <person name="Foster-Nyarko E."/>
            <person name="Jarju S."/>
            <person name="Secka A."/>
            <person name="Antonio M."/>
            <person name="Oren A."/>
            <person name="Chaudhuri R.R."/>
            <person name="La Ragione R."/>
            <person name="Hildebrand F."/>
            <person name="Pallen M.J."/>
        </authorList>
    </citation>
    <scope>NUCLEOTIDE SEQUENCE</scope>
    <source>
        <strain evidence="2">ChiBcec18-1249</strain>
    </source>
</reference>
<dbReference type="Pfam" id="PF01136">
    <property type="entry name" value="Peptidase_U32"/>
    <property type="match status" value="2"/>
</dbReference>
<dbReference type="AlphaFoldDB" id="A0A9D2LIQ3"/>
<dbReference type="InterPro" id="IPR051454">
    <property type="entry name" value="RNA/ubiquinone_mod_enzymes"/>
</dbReference>
<dbReference type="SUPFAM" id="SSF51395">
    <property type="entry name" value="FMN-linked oxidoreductases"/>
    <property type="match status" value="1"/>
</dbReference>
<sequence>MRPELLAPAGSPEALRAAVQNGADAVYLGWGDFNARRGAKNFSDEEFAAALTYCHERGVRVFLTLNTLVTDRELPAALETAAAAARLGVDAVLVQDWGLFDLLRRALPDLPLHASTQISLFTSGGAKEIAADGCERVVIARECSAEDTRTICENCPVEVEVFAHGALCMCYSGQCEMSALIGGRSGNRGRCAQPCRLPYGVNAPAKNAYPLSLKDSCLADRLGEMADMGVACVKLEGRMKRPEYVAVITRIYARLLEEGRSPTSQELAELEQAFSRSGFTDWYWQGRHGAAMFGTRPENAPDPKELFDEARRAYEKDSLRTVPVDLSCSVTAGAPCTLTASDRDGHTVTVTGPVPEAARTRALDGLELEARLRKTGGTAYRCDTVVTLVDEGLSLPASAINALRRDALAALTAARIAPPKRRELPAPPLPDIDCSAEVPQLTLSVARLEQLSPALLDLRRPARVDIPLEEVSRMEALPGEGPAWCAVLPRVWRDRDEPELRAWLEKARALGFTGVLIGNLGHLPLVRGMGFRLYGDYGLNVFNSRSLAYLKDKGLESACVSFELRFAQIRDLKKVLPTEAIVYGRLPLMITENCLVQNETGCRLDRQGTCVPKDGPCRGQSNVLRDRTGAAFPLLPAYGHRTEVQNSKPLYLADRPDYRRLGLSYARLRFTTETPEECVRIVRDYLDGAPAGGDFTRGLYERGVE</sequence>
<reference evidence="2" key="2">
    <citation type="submission" date="2021-04" db="EMBL/GenBank/DDBJ databases">
        <authorList>
            <person name="Gilroy R."/>
        </authorList>
    </citation>
    <scope>NUCLEOTIDE SEQUENCE</scope>
    <source>
        <strain evidence="2">ChiBcec18-1249</strain>
    </source>
</reference>
<gene>
    <name evidence="2" type="ORF">H9787_07155</name>
</gene>
<dbReference type="Proteomes" id="UP000823824">
    <property type="component" value="Unassembled WGS sequence"/>
</dbReference>
<dbReference type="InterPro" id="IPR020988">
    <property type="entry name" value="Pept_U32_collagenase"/>
</dbReference>
<comment type="caution">
    <text evidence="2">The sequence shown here is derived from an EMBL/GenBank/DDBJ whole genome shotgun (WGS) entry which is preliminary data.</text>
</comment>
<dbReference type="PANTHER" id="PTHR30217:SF10">
    <property type="entry name" value="23S RRNA 5-HYDROXYCYTIDINE C2501 SYNTHASE"/>
    <property type="match status" value="1"/>
</dbReference>
<dbReference type="PANTHER" id="PTHR30217">
    <property type="entry name" value="PEPTIDASE U32 FAMILY"/>
    <property type="match status" value="1"/>
</dbReference>
<name>A0A9D2LIQ3_9FIRM</name>
<proteinExistence type="predicted"/>
<feature type="domain" description="Peptidase U32 collagenase" evidence="1">
    <location>
        <begin position="304"/>
        <end position="416"/>
    </location>
</feature>
<dbReference type="EMBL" id="DWZJ01000059">
    <property type="protein sequence ID" value="HJB13472.1"/>
    <property type="molecule type" value="Genomic_DNA"/>
</dbReference>
<dbReference type="InterPro" id="IPR001539">
    <property type="entry name" value="Peptidase_U32"/>
</dbReference>
<evidence type="ECO:0000313" key="2">
    <source>
        <dbReference type="EMBL" id="HJB13472.1"/>
    </source>
</evidence>
<accession>A0A9D2LIQ3</accession>
<dbReference type="Pfam" id="PF12392">
    <property type="entry name" value="DUF3656"/>
    <property type="match status" value="1"/>
</dbReference>
<dbReference type="PROSITE" id="PS01276">
    <property type="entry name" value="PEPTIDASE_U32"/>
    <property type="match status" value="1"/>
</dbReference>
<evidence type="ECO:0000313" key="3">
    <source>
        <dbReference type="Proteomes" id="UP000823824"/>
    </source>
</evidence>
<evidence type="ECO:0000259" key="1">
    <source>
        <dbReference type="Pfam" id="PF12392"/>
    </source>
</evidence>
<organism evidence="2 3">
    <name type="scientific">Candidatus Oscillibacter excrementigallinarum</name>
    <dbReference type="NCBI Taxonomy" id="2838716"/>
    <lineage>
        <taxon>Bacteria</taxon>
        <taxon>Bacillati</taxon>
        <taxon>Bacillota</taxon>
        <taxon>Clostridia</taxon>
        <taxon>Eubacteriales</taxon>
        <taxon>Oscillospiraceae</taxon>
        <taxon>Oscillibacter</taxon>
    </lineage>
</organism>
<protein>
    <submittedName>
        <fullName evidence="2">U32 family peptidase</fullName>
    </submittedName>
</protein>